<dbReference type="PANTHER" id="PTHR13832:SF565">
    <property type="entry name" value="AT28366P-RELATED"/>
    <property type="match status" value="1"/>
</dbReference>
<evidence type="ECO:0000259" key="11">
    <source>
        <dbReference type="PROSITE" id="PS51746"/>
    </source>
</evidence>
<dbReference type="AlphaFoldDB" id="A0A8H7NES8"/>
<dbReference type="SMART" id="SM00332">
    <property type="entry name" value="PP2Cc"/>
    <property type="match status" value="1"/>
</dbReference>
<evidence type="ECO:0000256" key="1">
    <source>
        <dbReference type="ARBA" id="ARBA00001936"/>
    </source>
</evidence>
<keyword evidence="8" id="KW-0464">Manganese</keyword>
<dbReference type="PANTHER" id="PTHR13832">
    <property type="entry name" value="PROTEIN PHOSPHATASE 2C"/>
    <property type="match status" value="1"/>
</dbReference>
<comment type="cofactor">
    <cofactor evidence="2">
        <name>Mg(2+)</name>
        <dbReference type="ChEBI" id="CHEBI:18420"/>
    </cofactor>
</comment>
<evidence type="ECO:0000256" key="5">
    <source>
        <dbReference type="ARBA" id="ARBA00022723"/>
    </source>
</evidence>
<evidence type="ECO:0000313" key="12">
    <source>
        <dbReference type="EMBL" id="KAF9754557.1"/>
    </source>
</evidence>
<dbReference type="PROSITE" id="PS51746">
    <property type="entry name" value="PPM_2"/>
    <property type="match status" value="1"/>
</dbReference>
<dbReference type="SUPFAM" id="SSF81606">
    <property type="entry name" value="PP2C-like"/>
    <property type="match status" value="1"/>
</dbReference>
<organism evidence="12 13">
    <name type="scientific">Bionectria ochroleuca</name>
    <name type="common">Gliocladium roseum</name>
    <dbReference type="NCBI Taxonomy" id="29856"/>
    <lineage>
        <taxon>Eukaryota</taxon>
        <taxon>Fungi</taxon>
        <taxon>Dikarya</taxon>
        <taxon>Ascomycota</taxon>
        <taxon>Pezizomycotina</taxon>
        <taxon>Sordariomycetes</taxon>
        <taxon>Hypocreomycetidae</taxon>
        <taxon>Hypocreales</taxon>
        <taxon>Bionectriaceae</taxon>
        <taxon>Clonostachys</taxon>
    </lineage>
</organism>
<evidence type="ECO:0000313" key="13">
    <source>
        <dbReference type="Proteomes" id="UP000616885"/>
    </source>
</evidence>
<comment type="similarity">
    <text evidence="3 10">Belongs to the PP2C family.</text>
</comment>
<evidence type="ECO:0000256" key="10">
    <source>
        <dbReference type="RuleBase" id="RU003465"/>
    </source>
</evidence>
<dbReference type="InterPro" id="IPR036457">
    <property type="entry name" value="PPM-type-like_dom_sf"/>
</dbReference>
<gene>
    <name evidence="12" type="ORF">IM811_009998</name>
</gene>
<dbReference type="Gene3D" id="3.60.40.10">
    <property type="entry name" value="PPM-type phosphatase domain"/>
    <property type="match status" value="1"/>
</dbReference>
<dbReference type="Proteomes" id="UP000616885">
    <property type="component" value="Unassembled WGS sequence"/>
</dbReference>
<comment type="catalytic activity">
    <reaction evidence="9">
        <text>O-phospho-L-threonyl-[protein] + H2O = L-threonyl-[protein] + phosphate</text>
        <dbReference type="Rhea" id="RHEA:47004"/>
        <dbReference type="Rhea" id="RHEA-COMP:11060"/>
        <dbReference type="Rhea" id="RHEA-COMP:11605"/>
        <dbReference type="ChEBI" id="CHEBI:15377"/>
        <dbReference type="ChEBI" id="CHEBI:30013"/>
        <dbReference type="ChEBI" id="CHEBI:43474"/>
        <dbReference type="ChEBI" id="CHEBI:61977"/>
        <dbReference type="EC" id="3.1.3.16"/>
    </reaction>
    <physiologicalReaction direction="left-to-right" evidence="9">
        <dbReference type="Rhea" id="RHEA:47005"/>
    </physiologicalReaction>
</comment>
<dbReference type="GO" id="GO:0046872">
    <property type="term" value="F:metal ion binding"/>
    <property type="evidence" value="ECO:0007669"/>
    <property type="project" value="UniProtKB-KW"/>
</dbReference>
<accession>A0A8H7NES8</accession>
<keyword evidence="5" id="KW-0479">Metal-binding</keyword>
<evidence type="ECO:0000256" key="2">
    <source>
        <dbReference type="ARBA" id="ARBA00001946"/>
    </source>
</evidence>
<evidence type="ECO:0000256" key="3">
    <source>
        <dbReference type="ARBA" id="ARBA00006702"/>
    </source>
</evidence>
<evidence type="ECO:0000256" key="9">
    <source>
        <dbReference type="ARBA" id="ARBA00048832"/>
    </source>
</evidence>
<evidence type="ECO:0000256" key="8">
    <source>
        <dbReference type="ARBA" id="ARBA00023211"/>
    </source>
</evidence>
<keyword evidence="7 10" id="KW-0904">Protein phosphatase</keyword>
<dbReference type="EMBL" id="JADCTT010000003">
    <property type="protein sequence ID" value="KAF9754557.1"/>
    <property type="molecule type" value="Genomic_DNA"/>
</dbReference>
<reference evidence="12" key="1">
    <citation type="submission" date="2020-10" db="EMBL/GenBank/DDBJ databases">
        <title>High-Quality Genome Resource of Clonostachys rosea strain S41 by Oxford Nanopore Long-Read Sequencing.</title>
        <authorList>
            <person name="Wang H."/>
        </authorList>
    </citation>
    <scope>NUCLEOTIDE SEQUENCE</scope>
    <source>
        <strain evidence="12">S41</strain>
    </source>
</reference>
<dbReference type="EC" id="3.1.3.16" evidence="4"/>
<feature type="domain" description="PPM-type phosphatase" evidence="11">
    <location>
        <begin position="23"/>
        <end position="252"/>
    </location>
</feature>
<evidence type="ECO:0000256" key="4">
    <source>
        <dbReference type="ARBA" id="ARBA00013081"/>
    </source>
</evidence>
<comment type="cofactor">
    <cofactor evidence="1">
        <name>Mn(2+)</name>
        <dbReference type="ChEBI" id="CHEBI:29035"/>
    </cofactor>
</comment>
<name>A0A8H7NES8_BIOOC</name>
<evidence type="ECO:0000256" key="7">
    <source>
        <dbReference type="ARBA" id="ARBA00022912"/>
    </source>
</evidence>
<dbReference type="Pfam" id="PF00481">
    <property type="entry name" value="PP2C"/>
    <property type="match status" value="1"/>
</dbReference>
<keyword evidence="6 10" id="KW-0378">Hydrolase</keyword>
<comment type="caution">
    <text evidence="12">The sequence shown here is derived from an EMBL/GenBank/DDBJ whole genome shotgun (WGS) entry which is preliminary data.</text>
</comment>
<protein>
    <recommendedName>
        <fullName evidence="4">protein-serine/threonine phosphatase</fullName>
        <ecNumber evidence="4">3.1.3.16</ecNumber>
    </recommendedName>
</protein>
<dbReference type="PROSITE" id="PS01032">
    <property type="entry name" value="PPM_1"/>
    <property type="match status" value="1"/>
</dbReference>
<proteinExistence type="inferred from homology"/>
<dbReference type="GO" id="GO:0004722">
    <property type="term" value="F:protein serine/threonine phosphatase activity"/>
    <property type="evidence" value="ECO:0007669"/>
    <property type="project" value="UniProtKB-EC"/>
</dbReference>
<dbReference type="InterPro" id="IPR015655">
    <property type="entry name" value="PP2C"/>
</dbReference>
<evidence type="ECO:0000256" key="6">
    <source>
        <dbReference type="ARBA" id="ARBA00022801"/>
    </source>
</evidence>
<dbReference type="CDD" id="cd00143">
    <property type="entry name" value="PP2Cc"/>
    <property type="match status" value="1"/>
</dbReference>
<sequence length="252" mass="26820">MGQTLSEPVVEKSSEKGGDDRLIYGVSAMQGWRISMEDAHTTVLDLLAANDADGTNKNGETGEDRLAFFGVFDGHGGDKVALFAGANIHNIVSKQDTFKSGDYAQSLKDGFLATDRAILNDPKYEEEVSGCTACVSLIAGKKIYLANAGDSRGVLGIKGRPSLSPKITSHNSRPRRTELPPPVVSLTLAVSMATLPCRAPLETLSSRRAQNCPPKIRLSQPSLMSTYTISQTKTSSWSSHATVSGIASPPKP</sequence>
<dbReference type="InterPro" id="IPR001932">
    <property type="entry name" value="PPM-type_phosphatase-like_dom"/>
</dbReference>
<dbReference type="InterPro" id="IPR000222">
    <property type="entry name" value="PP2C_BS"/>
</dbReference>